<dbReference type="InterPro" id="IPR025340">
    <property type="entry name" value="DUF4246"/>
</dbReference>
<proteinExistence type="predicted"/>
<name>A0A9W9B4A0_9HYPO</name>
<organism evidence="3 4">
    <name type="scientific">Trichoderma breve</name>
    <dbReference type="NCBI Taxonomy" id="2034170"/>
    <lineage>
        <taxon>Eukaryota</taxon>
        <taxon>Fungi</taxon>
        <taxon>Dikarya</taxon>
        <taxon>Ascomycota</taxon>
        <taxon>Pezizomycotina</taxon>
        <taxon>Sordariomycetes</taxon>
        <taxon>Hypocreomycetidae</taxon>
        <taxon>Hypocreales</taxon>
        <taxon>Hypocreaceae</taxon>
        <taxon>Trichoderma</taxon>
    </lineage>
</organism>
<accession>A0A9W9B4A0</accession>
<dbReference type="PANTHER" id="PTHR33119:SF1">
    <property type="entry name" value="FE2OG DIOXYGENASE DOMAIN-CONTAINING PROTEIN"/>
    <property type="match status" value="1"/>
</dbReference>
<evidence type="ECO:0000313" key="3">
    <source>
        <dbReference type="EMBL" id="KAJ4855329.1"/>
    </source>
</evidence>
<protein>
    <submittedName>
        <fullName evidence="3">Uncharacterized protein</fullName>
    </submittedName>
</protein>
<evidence type="ECO:0000259" key="2">
    <source>
        <dbReference type="Pfam" id="PF21666"/>
    </source>
</evidence>
<dbReference type="Proteomes" id="UP001140511">
    <property type="component" value="Unassembled WGS sequence"/>
</dbReference>
<comment type="caution">
    <text evidence="3">The sequence shown here is derived from an EMBL/GenBank/DDBJ whole genome shotgun (WGS) entry which is preliminary data.</text>
</comment>
<reference evidence="3" key="1">
    <citation type="submission" date="2022-09" db="EMBL/GenBank/DDBJ databases">
        <title>Chromosome-level assembly of Trichoderma breve T069, a fungus used in development of biopesticide product.</title>
        <authorList>
            <person name="Lin R."/>
            <person name="Liu T."/>
        </authorList>
    </citation>
    <scope>NUCLEOTIDE SEQUENCE</scope>
    <source>
        <strain evidence="3">T069</strain>
    </source>
</reference>
<dbReference type="EMBL" id="JAOPEN010000007">
    <property type="protein sequence ID" value="KAJ4855329.1"/>
    <property type="molecule type" value="Genomic_DNA"/>
</dbReference>
<sequence>MNETSPDDDPEKYLKWFPGTTEQEQRFRRWIEETDEPLLFPNVSEWLWENADTIFDDLDDEDAVQDILDNMAKDFQRKISPTATIMLPGYGYPLDIIPRGTFPFLEPYNGNGWAATPLFVRELCILKVIEEITNKPAWWANVRDVHTTDKWKKEILGLKWNNYILHADFTPSMADWCIEELKLKADLYQKTGLIPVLDHAACVIKSDKLVPEALNHELSIGRQKLLQAISNCKRSRGGLAFDLIDPSICPLIYNRSRILPDQLIDLADCLEACGRGDTLASLWDPMTSKICEDFDDSFQWLPCNVIMDDSGQAKINSYINNLHPVEHADMYATIEKFITLALPALDIVYRWPKEFSHQRIGVENIYYDCKTPNICPEEGCSWLNMPLPEVEAYLKRKKIHEEKDALEKEQNPEAADEKPVSVTLPKCDENHLLNLKLERNEDYLDKFLRDWILEGDEMCRDMLDRHSNPIFKWFIETHPFQFPELRSTSFDKHVRLKSSDVRSSAFFPRKNKHLQFIVQLTEIHLTPENPEYDGDVWDVDGWRNEHIVSTAFLCYDSDNTTDCHIYFDTEILPGDRHTVPDPNGDDLLRAFDLPPVSSRQVLGRVLAGPGRAVFYPNVYRHRQGSFSLADRSRPGYYKFLKLCLVDPAIPIISTSNVPPQQFHWWTECKVHREGVRLAQRLPPELRKIVYDYVDMPIDSKGAEDIRRQLLCGRMVAGIRTPYGEDEKRSGSDESDNE</sequence>
<evidence type="ECO:0000259" key="1">
    <source>
        <dbReference type="Pfam" id="PF14033"/>
    </source>
</evidence>
<gene>
    <name evidence="3" type="ORF">T069G_10887</name>
</gene>
<dbReference type="Pfam" id="PF21666">
    <property type="entry name" value="DUF4246_N"/>
    <property type="match status" value="1"/>
</dbReference>
<evidence type="ECO:0000313" key="4">
    <source>
        <dbReference type="Proteomes" id="UP001140511"/>
    </source>
</evidence>
<keyword evidence="4" id="KW-1185">Reference proteome</keyword>
<dbReference type="InterPro" id="IPR049192">
    <property type="entry name" value="DUF4246_C"/>
</dbReference>
<feature type="domain" description="DUF4246" evidence="1">
    <location>
        <begin position="172"/>
        <end position="667"/>
    </location>
</feature>
<dbReference type="AlphaFoldDB" id="A0A9W9B4A0"/>
<dbReference type="InterPro" id="IPR049207">
    <property type="entry name" value="DUF4246_N"/>
</dbReference>
<dbReference type="RefSeq" id="XP_056024387.1">
    <property type="nucleotide sequence ID" value="XM_056178097.1"/>
</dbReference>
<feature type="domain" description="DUF4246" evidence="2">
    <location>
        <begin position="87"/>
        <end position="154"/>
    </location>
</feature>
<dbReference type="PANTHER" id="PTHR33119">
    <property type="entry name" value="IFI3P"/>
    <property type="match status" value="1"/>
</dbReference>
<dbReference type="Pfam" id="PF14033">
    <property type="entry name" value="DUF4246"/>
    <property type="match status" value="1"/>
</dbReference>
<dbReference type="GeneID" id="80872785"/>